<dbReference type="Proteomes" id="UP000181790">
    <property type="component" value="Unassembled WGS sequence"/>
</dbReference>
<sequence length="869" mass="86249">MFKGSTLVVSLLLLFVFVVQSCKIDDVTAKTAAITALNCSSATFSATATSGTSFAATASVPYEGGNGATYTEGSGVASTGVTGLTATLSAGTLADGSGTAGFKISGTPSAAGTATFAIALGGQTCTLSLPVVASKASISSLTCIAAPTAGTNGLAYSGSATMAYTGGNGGSYDVSMAASTGVEGLTATLVAGTLANGSGTLVYKISGTPASAGTASFVLSIGGQSCTITITIAENTAITTAKDTVVIAYAGTTASVSNPYQSDGVKVAVSGADVTVTLTNTAKEIVYLLSGTASKGSFKIYSEYKYTIALKGVSLTNSNGPAINSQSGKKATINVVAGTTNTLVDGATYASSSEDQKGTFFSEGQLSFVGTGTLNVTGNNKHAIVADDYISVSQATIVVKSAVKDGIHANDYFSMDNGSVTVTASGDGIVAEEGYVTINGGNVTVNSVDDGITAPYDGTDTAITPYIAIKGGVIKVTTTGDKGNALKSEGYTTINTADPVTLSVSGKGAKGIKTAGDFTLTAGTVNITTSGAAYYVTADADIASPAGINCDKNLSVKGGTLTIVSSGAGGKGINVDGTATISGGKTTITASGAKYTYSSALTSEAKGFKSDGAFTMTTGELTISATDDGIKSETSITINDGTVNITKATEGIESKIITFNGGIVNVTASNDGINASMGTVTGGTESNDGSSININGGILIVAGSDAIDSNGNITMKGGTAIICGPTSQPEEGLDFNGNFLVNGGVLIAGGSNSRMTKAMSTGSSQVGFYITSSAQLAATSVLHIEDASGKDLVTFKPKNAVYYFHCSTPDLVKNAQYKIYYGGTYSGGSFTGNSSGWGLYTGGTYSSTGATLKSSPTTSSSATVNTITF</sequence>
<gene>
    <name evidence="2" type="ORF">BLX24_09680</name>
</gene>
<name>A0A1S2VLG1_9BACT</name>
<reference evidence="2 3" key="1">
    <citation type="submission" date="2016-10" db="EMBL/GenBank/DDBJ databases">
        <title>Arsenicibacter rosenii gen. nov., sp. nov., an efficient arsenic-methylating bacterium isolated from an arsenic-contaminated paddy soil.</title>
        <authorList>
            <person name="Huang K."/>
        </authorList>
    </citation>
    <scope>NUCLEOTIDE SEQUENCE [LARGE SCALE GENOMIC DNA]</scope>
    <source>
        <strain evidence="2 3">SM-1</strain>
    </source>
</reference>
<keyword evidence="1" id="KW-0732">Signal</keyword>
<keyword evidence="3" id="KW-1185">Reference proteome</keyword>
<comment type="caution">
    <text evidence="2">The sequence shown here is derived from an EMBL/GenBank/DDBJ whole genome shotgun (WGS) entry which is preliminary data.</text>
</comment>
<organism evidence="2 3">
    <name type="scientific">Arsenicibacter rosenii</name>
    <dbReference type="NCBI Taxonomy" id="1750698"/>
    <lineage>
        <taxon>Bacteria</taxon>
        <taxon>Pseudomonadati</taxon>
        <taxon>Bacteroidota</taxon>
        <taxon>Cytophagia</taxon>
        <taxon>Cytophagales</taxon>
        <taxon>Spirosomataceae</taxon>
        <taxon>Arsenicibacter</taxon>
    </lineage>
</organism>
<proteinExistence type="predicted"/>
<dbReference type="AlphaFoldDB" id="A0A1S2VLG1"/>
<evidence type="ECO:0000256" key="1">
    <source>
        <dbReference type="SAM" id="SignalP"/>
    </source>
</evidence>
<evidence type="ECO:0000313" key="3">
    <source>
        <dbReference type="Proteomes" id="UP000181790"/>
    </source>
</evidence>
<dbReference type="PROSITE" id="PS51257">
    <property type="entry name" value="PROKAR_LIPOPROTEIN"/>
    <property type="match status" value="1"/>
</dbReference>
<dbReference type="OrthoDB" id="6116667at2"/>
<feature type="chain" id="PRO_5010320607" description="Carbohydrate-binding domain-containing protein" evidence="1">
    <location>
        <begin position="22"/>
        <end position="869"/>
    </location>
</feature>
<feature type="signal peptide" evidence="1">
    <location>
        <begin position="1"/>
        <end position="21"/>
    </location>
</feature>
<evidence type="ECO:0008006" key="4">
    <source>
        <dbReference type="Google" id="ProtNLM"/>
    </source>
</evidence>
<evidence type="ECO:0000313" key="2">
    <source>
        <dbReference type="EMBL" id="OIN59250.1"/>
    </source>
</evidence>
<dbReference type="InterPro" id="IPR025584">
    <property type="entry name" value="Cthe_2159"/>
</dbReference>
<dbReference type="EMBL" id="MORL01000004">
    <property type="protein sequence ID" value="OIN59250.1"/>
    <property type="molecule type" value="Genomic_DNA"/>
</dbReference>
<dbReference type="Pfam" id="PF14262">
    <property type="entry name" value="Cthe_2159"/>
    <property type="match status" value="2"/>
</dbReference>
<accession>A0A1S2VLG1</accession>
<protein>
    <recommendedName>
        <fullName evidence="4">Carbohydrate-binding domain-containing protein</fullName>
    </recommendedName>
</protein>
<dbReference type="RefSeq" id="WP_071502934.1">
    <property type="nucleotide sequence ID" value="NZ_MORL01000004.1"/>
</dbReference>